<feature type="transmembrane region" description="Helical" evidence="2">
    <location>
        <begin position="137"/>
        <end position="155"/>
    </location>
</feature>
<reference evidence="3" key="1">
    <citation type="submission" date="2023-10" db="EMBL/GenBank/DDBJ databases">
        <authorList>
            <person name="Hackl T."/>
        </authorList>
    </citation>
    <scope>NUCLEOTIDE SEQUENCE</scope>
</reference>
<gene>
    <name evidence="3" type="ORF">KHLLAP_LOCUS14590</name>
</gene>
<comment type="caution">
    <text evidence="3">The sequence shown here is derived from an EMBL/GenBank/DDBJ whole genome shotgun (WGS) entry which is preliminary data.</text>
</comment>
<keyword evidence="2" id="KW-0472">Membrane</keyword>
<evidence type="ECO:0000313" key="4">
    <source>
        <dbReference type="Proteomes" id="UP001295740"/>
    </source>
</evidence>
<name>A0AAI8VZX6_9PEZI</name>
<feature type="transmembrane region" description="Helical" evidence="2">
    <location>
        <begin position="167"/>
        <end position="190"/>
    </location>
</feature>
<keyword evidence="2" id="KW-1133">Transmembrane helix</keyword>
<keyword evidence="2" id="KW-0812">Transmembrane</keyword>
<evidence type="ECO:0000256" key="2">
    <source>
        <dbReference type="SAM" id="Phobius"/>
    </source>
</evidence>
<dbReference type="EMBL" id="CAUWAG010000020">
    <property type="protein sequence ID" value="CAJ2514122.1"/>
    <property type="molecule type" value="Genomic_DNA"/>
</dbReference>
<dbReference type="Proteomes" id="UP001295740">
    <property type="component" value="Unassembled WGS sequence"/>
</dbReference>
<sequence>MNDRETYASTPRFENYQNAPSSQPNVTALPETTSKGSGRAKNNFIDVDLKKRLLTWKDKQVMFSIIVLIIAPILTFGAVAMLGFLWFGNPDSSGWHSIIAGKGLSKAIAICVEVFRQASSFQLGVAVILPSMASVSMMRATAASSTIFVMLWHYISSFWSAKFRLSSVFDLVLVVAVLWTIDQLMMIILLTDVSLRPVQGFPVAEQVAYNFHYNISGETNVMQSGVIWREGTWHLKAPYYTTFAEYSEPPYVADGPYQDNFLYNEFMPFSCIASMQDDATKAGEWRLSLCQLDEGGSGLQYNSGLVSEFKDLSAWFNRTESSMNPTFNADTSAYTFEGLRRAMGQHKSQSHDDRGIMNLAPQKWATGPGDCVAGDRTWYGAEGTPYEGSSASIVGHEPFMRAIAGKEGNITGLLRSSSPCVTSLFGDTQCVTVEPMHVSLVQETLQTGGSTAFALQTAITLLSSMAYYDQIGQFDKLADAQQTFWVVADAPVGHHGLAVVVASMVAHVLVTVVILFMFLRQTSLSRLGASWSTMAQGLSGDASEYLNHGPAE</sequence>
<feature type="compositionally biased region" description="Polar residues" evidence="1">
    <location>
        <begin position="15"/>
        <end position="36"/>
    </location>
</feature>
<proteinExistence type="predicted"/>
<accession>A0AAI8VZX6</accession>
<protein>
    <submittedName>
        <fullName evidence="3">Uu.00g022410.m01.CDS01</fullName>
    </submittedName>
</protein>
<feature type="region of interest" description="Disordered" evidence="1">
    <location>
        <begin position="1"/>
        <end position="37"/>
    </location>
</feature>
<keyword evidence="4" id="KW-1185">Reference proteome</keyword>
<evidence type="ECO:0000313" key="3">
    <source>
        <dbReference type="EMBL" id="CAJ2514122.1"/>
    </source>
</evidence>
<feature type="transmembrane region" description="Helical" evidence="2">
    <location>
        <begin position="497"/>
        <end position="519"/>
    </location>
</feature>
<evidence type="ECO:0000256" key="1">
    <source>
        <dbReference type="SAM" id="MobiDB-lite"/>
    </source>
</evidence>
<organism evidence="3 4">
    <name type="scientific">Anthostomella pinea</name>
    <dbReference type="NCBI Taxonomy" id="933095"/>
    <lineage>
        <taxon>Eukaryota</taxon>
        <taxon>Fungi</taxon>
        <taxon>Dikarya</taxon>
        <taxon>Ascomycota</taxon>
        <taxon>Pezizomycotina</taxon>
        <taxon>Sordariomycetes</taxon>
        <taxon>Xylariomycetidae</taxon>
        <taxon>Xylariales</taxon>
        <taxon>Xylariaceae</taxon>
        <taxon>Anthostomella</taxon>
    </lineage>
</organism>
<feature type="transmembrane region" description="Helical" evidence="2">
    <location>
        <begin position="61"/>
        <end position="87"/>
    </location>
</feature>
<dbReference type="AlphaFoldDB" id="A0AAI8VZX6"/>